<sequence length="387" mass="43080">MAPKHLRELLVEDQEPFFLDDYISERRRQLNMPPGPVIHRKFSSIGDSFLDACFSPSSPFPYSHPKSPVPFPPKSGTASAHNTVLVVSLKVGNGGLKGHDLPEGKRLGKSAAGNRTLESLLRKLKKLGTGRHSRNKDFSPSKGREGVLVRDILGWNNLSTNANKTQDSCGPSCGHGTSQSSDTRSVSEREEVWNPMKVVAKSSSRCCNPELQSAAESLCHSALEDKQDFVESNQLGIWRDRIAEDGTYDKKQSSPVSVLEPPLCDDDAEERDDYRLEYTGDGFNHESGRERTNQMLLRKLAMFEKQLMGIDPVKLEEPMAERLGESGLPDARWMRVGDGMAKMAADIVVVRKEEMGWRDEEVDQSLEDTAGEIELAILGFLLEEFFS</sequence>
<organism evidence="1 2">
    <name type="scientific">Melastoma candidum</name>
    <dbReference type="NCBI Taxonomy" id="119954"/>
    <lineage>
        <taxon>Eukaryota</taxon>
        <taxon>Viridiplantae</taxon>
        <taxon>Streptophyta</taxon>
        <taxon>Embryophyta</taxon>
        <taxon>Tracheophyta</taxon>
        <taxon>Spermatophyta</taxon>
        <taxon>Magnoliopsida</taxon>
        <taxon>eudicotyledons</taxon>
        <taxon>Gunneridae</taxon>
        <taxon>Pentapetalae</taxon>
        <taxon>rosids</taxon>
        <taxon>malvids</taxon>
        <taxon>Myrtales</taxon>
        <taxon>Melastomataceae</taxon>
        <taxon>Melastomatoideae</taxon>
        <taxon>Melastomateae</taxon>
        <taxon>Melastoma</taxon>
    </lineage>
</organism>
<dbReference type="Proteomes" id="UP001057402">
    <property type="component" value="Chromosome 4"/>
</dbReference>
<dbReference type="EMBL" id="CM042883">
    <property type="protein sequence ID" value="KAI4378681.1"/>
    <property type="molecule type" value="Genomic_DNA"/>
</dbReference>
<keyword evidence="2" id="KW-1185">Reference proteome</keyword>
<name>A0ACB9RLH7_9MYRT</name>
<protein>
    <submittedName>
        <fullName evidence="1">Uncharacterized protein</fullName>
    </submittedName>
</protein>
<gene>
    <name evidence="1" type="ORF">MLD38_016126</name>
</gene>
<comment type="caution">
    <text evidence="1">The sequence shown here is derived from an EMBL/GenBank/DDBJ whole genome shotgun (WGS) entry which is preliminary data.</text>
</comment>
<evidence type="ECO:0000313" key="1">
    <source>
        <dbReference type="EMBL" id="KAI4378681.1"/>
    </source>
</evidence>
<accession>A0ACB9RLH7</accession>
<reference evidence="2" key="1">
    <citation type="journal article" date="2023" name="Front. Plant Sci.">
        <title>Chromosomal-level genome assembly of Melastoma candidum provides insights into trichome evolution.</title>
        <authorList>
            <person name="Zhong Y."/>
            <person name="Wu W."/>
            <person name="Sun C."/>
            <person name="Zou P."/>
            <person name="Liu Y."/>
            <person name="Dai S."/>
            <person name="Zhou R."/>
        </authorList>
    </citation>
    <scope>NUCLEOTIDE SEQUENCE [LARGE SCALE GENOMIC DNA]</scope>
</reference>
<proteinExistence type="predicted"/>
<evidence type="ECO:0000313" key="2">
    <source>
        <dbReference type="Proteomes" id="UP001057402"/>
    </source>
</evidence>